<protein>
    <submittedName>
        <fullName evidence="2">Uncharacterized protein</fullName>
    </submittedName>
</protein>
<sequence length="127" mass="14173">MRSPLKGNSVDSNVKAWGECERVYAAHWLVPTRKHRYAGVLATLRTGCKRHLAPLESSEGERNSCEKVELDGAQREWSTDTFLCAALLHPTPPCRHIQGSSRRGLRAASKPPTRLHPRAPLQAQARQ</sequence>
<proteinExistence type="predicted"/>
<organism evidence="2 3">
    <name type="scientific">Synaphobranchus kaupii</name>
    <name type="common">Kaup's arrowtooth eel</name>
    <dbReference type="NCBI Taxonomy" id="118154"/>
    <lineage>
        <taxon>Eukaryota</taxon>
        <taxon>Metazoa</taxon>
        <taxon>Chordata</taxon>
        <taxon>Craniata</taxon>
        <taxon>Vertebrata</taxon>
        <taxon>Euteleostomi</taxon>
        <taxon>Actinopterygii</taxon>
        <taxon>Neopterygii</taxon>
        <taxon>Teleostei</taxon>
        <taxon>Anguilliformes</taxon>
        <taxon>Synaphobranchidae</taxon>
        <taxon>Synaphobranchus</taxon>
    </lineage>
</organism>
<evidence type="ECO:0000313" key="2">
    <source>
        <dbReference type="EMBL" id="KAJ8352171.1"/>
    </source>
</evidence>
<accession>A0A9Q1F6Q0</accession>
<gene>
    <name evidence="2" type="ORF">SKAU_G00236470</name>
</gene>
<comment type="caution">
    <text evidence="2">The sequence shown here is derived from an EMBL/GenBank/DDBJ whole genome shotgun (WGS) entry which is preliminary data.</text>
</comment>
<evidence type="ECO:0000313" key="3">
    <source>
        <dbReference type="Proteomes" id="UP001152622"/>
    </source>
</evidence>
<evidence type="ECO:0000256" key="1">
    <source>
        <dbReference type="SAM" id="MobiDB-lite"/>
    </source>
</evidence>
<feature type="region of interest" description="Disordered" evidence="1">
    <location>
        <begin position="92"/>
        <end position="127"/>
    </location>
</feature>
<dbReference type="EMBL" id="JAINUF010000008">
    <property type="protein sequence ID" value="KAJ8352171.1"/>
    <property type="molecule type" value="Genomic_DNA"/>
</dbReference>
<keyword evidence="3" id="KW-1185">Reference proteome</keyword>
<name>A0A9Q1F6Q0_SYNKA</name>
<dbReference type="AlphaFoldDB" id="A0A9Q1F6Q0"/>
<dbReference type="Proteomes" id="UP001152622">
    <property type="component" value="Chromosome 8"/>
</dbReference>
<reference evidence="2" key="1">
    <citation type="journal article" date="2023" name="Science">
        <title>Genome structures resolve the early diversification of teleost fishes.</title>
        <authorList>
            <person name="Parey E."/>
            <person name="Louis A."/>
            <person name="Montfort J."/>
            <person name="Bouchez O."/>
            <person name="Roques C."/>
            <person name="Iampietro C."/>
            <person name="Lluch J."/>
            <person name="Castinel A."/>
            <person name="Donnadieu C."/>
            <person name="Desvignes T."/>
            <person name="Floi Bucao C."/>
            <person name="Jouanno E."/>
            <person name="Wen M."/>
            <person name="Mejri S."/>
            <person name="Dirks R."/>
            <person name="Jansen H."/>
            <person name="Henkel C."/>
            <person name="Chen W.J."/>
            <person name="Zahm M."/>
            <person name="Cabau C."/>
            <person name="Klopp C."/>
            <person name="Thompson A.W."/>
            <person name="Robinson-Rechavi M."/>
            <person name="Braasch I."/>
            <person name="Lecointre G."/>
            <person name="Bobe J."/>
            <person name="Postlethwait J.H."/>
            <person name="Berthelot C."/>
            <person name="Roest Crollius H."/>
            <person name="Guiguen Y."/>
        </authorList>
    </citation>
    <scope>NUCLEOTIDE SEQUENCE</scope>
    <source>
        <strain evidence="2">WJC10195</strain>
    </source>
</reference>